<dbReference type="AlphaFoldDB" id="A0AA35SZW2"/>
<evidence type="ECO:0000313" key="2">
    <source>
        <dbReference type="Proteomes" id="UP001174909"/>
    </source>
</evidence>
<evidence type="ECO:0000313" key="1">
    <source>
        <dbReference type="EMBL" id="CAI8038659.1"/>
    </source>
</evidence>
<reference evidence="1" key="1">
    <citation type="submission" date="2023-03" db="EMBL/GenBank/DDBJ databases">
        <authorList>
            <person name="Steffen K."/>
            <person name="Cardenas P."/>
        </authorList>
    </citation>
    <scope>NUCLEOTIDE SEQUENCE</scope>
</reference>
<keyword evidence="2" id="KW-1185">Reference proteome</keyword>
<evidence type="ECO:0008006" key="3">
    <source>
        <dbReference type="Google" id="ProtNLM"/>
    </source>
</evidence>
<organism evidence="1 2">
    <name type="scientific">Geodia barretti</name>
    <name type="common">Barrett's horny sponge</name>
    <dbReference type="NCBI Taxonomy" id="519541"/>
    <lineage>
        <taxon>Eukaryota</taxon>
        <taxon>Metazoa</taxon>
        <taxon>Porifera</taxon>
        <taxon>Demospongiae</taxon>
        <taxon>Heteroscleromorpha</taxon>
        <taxon>Tetractinellida</taxon>
        <taxon>Astrophorina</taxon>
        <taxon>Geodiidae</taxon>
        <taxon>Geodia</taxon>
    </lineage>
</organism>
<protein>
    <recommendedName>
        <fullName evidence="3">DUF1802 family protein</fullName>
    </recommendedName>
</protein>
<dbReference type="InterPro" id="IPR008307">
    <property type="entry name" value="UCP018957"/>
</dbReference>
<proteinExistence type="predicted"/>
<dbReference type="InterPro" id="IPR014923">
    <property type="entry name" value="DUF1802"/>
</dbReference>
<name>A0AA35SZW2_GEOBA</name>
<dbReference type="EMBL" id="CASHTH010003003">
    <property type="protein sequence ID" value="CAI8038659.1"/>
    <property type="molecule type" value="Genomic_DNA"/>
</dbReference>
<sequence length="196" mass="22305">MTTPANCQLALKEWAITVKALADGDQIMMLRKGGIHEESKDFRVVHPEFLLYPTYLHQKEDLLKDSHQPALRQLLADDPDDKDAVTFTHWARVHELVEIEQLGKVEDLAPHHIWTDTYAQSRLHWKPMVPLTIMLLRVYEMEAPTTVAYIPEYGGCKSWVDIIPTVRLGNAKPVLDDARFNEMVEAVRGSLGLVPA</sequence>
<gene>
    <name evidence="1" type="ORF">GBAR_LOCUS21557</name>
</gene>
<dbReference type="Proteomes" id="UP001174909">
    <property type="component" value="Unassembled WGS sequence"/>
</dbReference>
<dbReference type="Pfam" id="PF08819">
    <property type="entry name" value="DUF1802"/>
    <property type="match status" value="1"/>
</dbReference>
<dbReference type="PIRSF" id="PIRSF018957">
    <property type="entry name" value="UCP018957"/>
    <property type="match status" value="1"/>
</dbReference>
<comment type="caution">
    <text evidence="1">The sequence shown here is derived from an EMBL/GenBank/DDBJ whole genome shotgun (WGS) entry which is preliminary data.</text>
</comment>
<accession>A0AA35SZW2</accession>